<feature type="region of interest" description="Disordered" evidence="1">
    <location>
        <begin position="230"/>
        <end position="319"/>
    </location>
</feature>
<keyword evidence="4" id="KW-1185">Reference proteome</keyword>
<dbReference type="AlphaFoldDB" id="A0ABD2JL83"/>
<evidence type="ECO:0000313" key="4">
    <source>
        <dbReference type="Proteomes" id="UP001620645"/>
    </source>
</evidence>
<dbReference type="Gene3D" id="1.10.245.10">
    <property type="entry name" value="SWIB/MDM2 domain"/>
    <property type="match status" value="1"/>
</dbReference>
<evidence type="ECO:0000256" key="1">
    <source>
        <dbReference type="SAM" id="MobiDB-lite"/>
    </source>
</evidence>
<dbReference type="Proteomes" id="UP001620645">
    <property type="component" value="Unassembled WGS sequence"/>
</dbReference>
<evidence type="ECO:0000259" key="2">
    <source>
        <dbReference type="PROSITE" id="PS51925"/>
    </source>
</evidence>
<accession>A0ABD2JL83</accession>
<gene>
    <name evidence="3" type="ORF">niasHS_007164</name>
</gene>
<feature type="region of interest" description="Disordered" evidence="1">
    <location>
        <begin position="32"/>
        <end position="119"/>
    </location>
</feature>
<feature type="domain" description="DM2" evidence="2">
    <location>
        <begin position="125"/>
        <end position="203"/>
    </location>
</feature>
<feature type="compositionally biased region" description="Basic residues" evidence="1">
    <location>
        <begin position="65"/>
        <end position="78"/>
    </location>
</feature>
<dbReference type="SUPFAM" id="SSF47592">
    <property type="entry name" value="SWIB/MDM2 domain"/>
    <property type="match status" value="1"/>
</dbReference>
<feature type="compositionally biased region" description="Polar residues" evidence="1">
    <location>
        <begin position="32"/>
        <end position="48"/>
    </location>
</feature>
<feature type="compositionally biased region" description="Acidic residues" evidence="1">
    <location>
        <begin position="299"/>
        <end position="319"/>
    </location>
</feature>
<dbReference type="EMBL" id="JBICCN010000132">
    <property type="protein sequence ID" value="KAL3091371.1"/>
    <property type="molecule type" value="Genomic_DNA"/>
</dbReference>
<name>A0ABD2JL83_HETSC</name>
<evidence type="ECO:0000313" key="3">
    <source>
        <dbReference type="EMBL" id="KAL3091371.1"/>
    </source>
</evidence>
<dbReference type="InterPro" id="IPR019835">
    <property type="entry name" value="SWIB_domain"/>
</dbReference>
<feature type="compositionally biased region" description="Basic residues" evidence="1">
    <location>
        <begin position="93"/>
        <end position="109"/>
    </location>
</feature>
<feature type="compositionally biased region" description="Polar residues" evidence="1">
    <location>
        <begin position="242"/>
        <end position="264"/>
    </location>
</feature>
<reference evidence="3 4" key="1">
    <citation type="submission" date="2024-10" db="EMBL/GenBank/DDBJ databases">
        <authorList>
            <person name="Kim D."/>
        </authorList>
    </citation>
    <scope>NUCLEOTIDE SEQUENCE [LARGE SCALE GENOMIC DNA]</scope>
    <source>
        <strain evidence="3">Taebaek</strain>
    </source>
</reference>
<dbReference type="SMART" id="SM00151">
    <property type="entry name" value="SWIB"/>
    <property type="match status" value="1"/>
</dbReference>
<dbReference type="PANTHER" id="PTHR13844">
    <property type="entry name" value="SWI/SNF-RELATED MATRIX-ASSOCIATED ACTIN-DEPENDENT REGULATOR OF CHROMATIN SUBFAMILY D"/>
    <property type="match status" value="1"/>
</dbReference>
<sequence length="319" mass="34839">MIRKHLEAKFNCHLDGFKNEIDHIIGSCVSESNASSNATKVQSPASDSSESDFDLPSTTSNSNGGKKKTNGGAKRRRTQTADEAEAEDLATAVKRRRSANQSAPKKRTQKTKDVDKTGNRKRNSAFSKICLISAELSTLLGKQYMRRSDVVKEMWAYFRSNNLLDPKNKQFVILDEPLKRVFGQKTRIKAFGMMSELKKYVKDVAMLDDAARAKAEADIAEILAREEANNELVKDEVEEEQGMTTANHSDGTAGNSGANSSLSKSCAADPTDGAVQPVKTEHETAIKQEMVGQSNASDESSEEEGEDSADDSSQDSDSD</sequence>
<protein>
    <recommendedName>
        <fullName evidence="2">DM2 domain-containing protein</fullName>
    </recommendedName>
</protein>
<comment type="caution">
    <text evidence="3">The sequence shown here is derived from an EMBL/GenBank/DDBJ whole genome shotgun (WGS) entry which is preliminary data.</text>
</comment>
<dbReference type="InterPro" id="IPR036885">
    <property type="entry name" value="SWIB_MDM2_dom_sf"/>
</dbReference>
<proteinExistence type="predicted"/>
<organism evidence="3 4">
    <name type="scientific">Heterodera schachtii</name>
    <name type="common">Sugarbeet cyst nematode worm</name>
    <name type="synonym">Tylenchus schachtii</name>
    <dbReference type="NCBI Taxonomy" id="97005"/>
    <lineage>
        <taxon>Eukaryota</taxon>
        <taxon>Metazoa</taxon>
        <taxon>Ecdysozoa</taxon>
        <taxon>Nematoda</taxon>
        <taxon>Chromadorea</taxon>
        <taxon>Rhabditida</taxon>
        <taxon>Tylenchina</taxon>
        <taxon>Tylenchomorpha</taxon>
        <taxon>Tylenchoidea</taxon>
        <taxon>Heteroderidae</taxon>
        <taxon>Heteroderinae</taxon>
        <taxon>Heterodera</taxon>
    </lineage>
</organism>
<dbReference type="Pfam" id="PF02201">
    <property type="entry name" value="SWIB"/>
    <property type="match status" value="1"/>
</dbReference>
<dbReference type="CDD" id="cd10567">
    <property type="entry name" value="SWIB-MDM2_like"/>
    <property type="match status" value="1"/>
</dbReference>
<dbReference type="InterPro" id="IPR003121">
    <property type="entry name" value="SWIB_MDM2_domain"/>
</dbReference>
<dbReference type="PROSITE" id="PS51925">
    <property type="entry name" value="SWIB_MDM2"/>
    <property type="match status" value="1"/>
</dbReference>